<gene>
    <name evidence="4" type="ORF">ACFSW5_22980</name>
</gene>
<dbReference type="InterPro" id="IPR050570">
    <property type="entry name" value="Cell_wall_metabolism_enzyme"/>
</dbReference>
<dbReference type="PANTHER" id="PTHR21666:SF289">
    <property type="entry name" value="L-ALA--D-GLU ENDOPEPTIDASE"/>
    <property type="match status" value="1"/>
</dbReference>
<dbReference type="InterPro" id="IPR011055">
    <property type="entry name" value="Dup_hybrid_motif"/>
</dbReference>
<dbReference type="Gene3D" id="2.70.70.10">
    <property type="entry name" value="Glucose Permease (Domain IIA)"/>
    <property type="match status" value="1"/>
</dbReference>
<proteinExistence type="predicted"/>
<dbReference type="SUPFAM" id="SSF51261">
    <property type="entry name" value="Duplicated hybrid motif"/>
    <property type="match status" value="1"/>
</dbReference>
<dbReference type="GO" id="GO:0016787">
    <property type="term" value="F:hydrolase activity"/>
    <property type="evidence" value="ECO:0007669"/>
    <property type="project" value="UniProtKB-KW"/>
</dbReference>
<organism evidence="4 5">
    <name type="scientific">Paenibacillus thailandensis</name>
    <dbReference type="NCBI Taxonomy" id="393250"/>
    <lineage>
        <taxon>Bacteria</taxon>
        <taxon>Bacillati</taxon>
        <taxon>Bacillota</taxon>
        <taxon>Bacilli</taxon>
        <taxon>Bacillales</taxon>
        <taxon>Paenibacillaceae</taxon>
        <taxon>Paenibacillus</taxon>
    </lineage>
</organism>
<dbReference type="EMBL" id="JBHUMY010000038">
    <property type="protein sequence ID" value="MFD2663127.1"/>
    <property type="molecule type" value="Genomic_DNA"/>
</dbReference>
<reference evidence="5" key="1">
    <citation type="journal article" date="2019" name="Int. J. Syst. Evol. Microbiol.">
        <title>The Global Catalogue of Microorganisms (GCM) 10K type strain sequencing project: providing services to taxonomists for standard genome sequencing and annotation.</title>
        <authorList>
            <consortium name="The Broad Institute Genomics Platform"/>
            <consortium name="The Broad Institute Genome Sequencing Center for Infectious Disease"/>
            <person name="Wu L."/>
            <person name="Ma J."/>
        </authorList>
    </citation>
    <scope>NUCLEOTIDE SEQUENCE [LARGE SCALE GENOMIC DNA]</scope>
    <source>
        <strain evidence="5">TISTR 1827</strain>
    </source>
</reference>
<evidence type="ECO:0000259" key="3">
    <source>
        <dbReference type="Pfam" id="PF01551"/>
    </source>
</evidence>
<evidence type="ECO:0000313" key="4">
    <source>
        <dbReference type="EMBL" id="MFD2663127.1"/>
    </source>
</evidence>
<dbReference type="Proteomes" id="UP001597493">
    <property type="component" value="Unassembled WGS sequence"/>
</dbReference>
<feature type="chain" id="PRO_5046519675" evidence="2">
    <location>
        <begin position="24"/>
        <end position="341"/>
    </location>
</feature>
<sequence>MGKGAAWLVLASLLLAPVSDVTAKPASAAKPKETSAKEEIAARKQLYEKISMMTGVSWQRLAAIDQYERSMSKAKPKARPQLGETVGVFIEEEKWVGPLNPDTEDHTPLSIKWFNGIGRDGDGNGIVERTNDTDLLYSIVSKIAQYGLSEDDFAIGVWEYYHNHRAVKRIKQFTDIYTAFGKLNLYEHAFPLPVGDYYSYRSTWGTGRSWGGYRIHEGTDIFAPYGVPVRSTCYGIVEVKGWNPYGGWRLGIRDLNNYYHYYAHLQGYDKKLKIGDVVKPGQVVGWVGSSGYGKPGTQGKFPPHLHYGVYRDRGLVEWAFDPYPLLRSWEVAEQRRLRAKK</sequence>
<dbReference type="RefSeq" id="WP_379278744.1">
    <property type="nucleotide sequence ID" value="NZ_JBHUGT010000007.1"/>
</dbReference>
<dbReference type="CDD" id="cd12797">
    <property type="entry name" value="M23_peptidase"/>
    <property type="match status" value="1"/>
</dbReference>
<dbReference type="Pfam" id="PF01551">
    <property type="entry name" value="Peptidase_M23"/>
    <property type="match status" value="1"/>
</dbReference>
<dbReference type="PANTHER" id="PTHR21666">
    <property type="entry name" value="PEPTIDASE-RELATED"/>
    <property type="match status" value="1"/>
</dbReference>
<comment type="caution">
    <text evidence="4">The sequence shown here is derived from an EMBL/GenBank/DDBJ whole genome shotgun (WGS) entry which is preliminary data.</text>
</comment>
<evidence type="ECO:0000256" key="1">
    <source>
        <dbReference type="ARBA" id="ARBA00022729"/>
    </source>
</evidence>
<protein>
    <submittedName>
        <fullName evidence="4">M23 family metallopeptidase</fullName>
        <ecNumber evidence="4">3.4.24.-</ecNumber>
    </submittedName>
</protein>
<accession>A0ABW5R3Q4</accession>
<dbReference type="EC" id="3.4.24.-" evidence="4"/>
<evidence type="ECO:0000313" key="5">
    <source>
        <dbReference type="Proteomes" id="UP001597493"/>
    </source>
</evidence>
<feature type="signal peptide" evidence="2">
    <location>
        <begin position="1"/>
        <end position="23"/>
    </location>
</feature>
<name>A0ABW5R3Q4_9BACL</name>
<evidence type="ECO:0000256" key="2">
    <source>
        <dbReference type="SAM" id="SignalP"/>
    </source>
</evidence>
<keyword evidence="4" id="KW-0378">Hydrolase</keyword>
<keyword evidence="5" id="KW-1185">Reference proteome</keyword>
<dbReference type="InterPro" id="IPR016047">
    <property type="entry name" value="M23ase_b-sheet_dom"/>
</dbReference>
<keyword evidence="1 2" id="KW-0732">Signal</keyword>
<feature type="domain" description="M23ase beta-sheet core" evidence="3">
    <location>
        <begin position="215"/>
        <end position="313"/>
    </location>
</feature>